<protein>
    <recommendedName>
        <fullName evidence="3">Immunity protein 35 domain-containing protein</fullName>
    </recommendedName>
</protein>
<proteinExistence type="predicted"/>
<evidence type="ECO:0000313" key="1">
    <source>
        <dbReference type="EMBL" id="MCP8939384.1"/>
    </source>
</evidence>
<gene>
    <name evidence="1" type="ORF">NK718_12740</name>
</gene>
<organism evidence="1 2">
    <name type="scientific">Alsobacter ponti</name>
    <dbReference type="NCBI Taxonomy" id="2962936"/>
    <lineage>
        <taxon>Bacteria</taxon>
        <taxon>Pseudomonadati</taxon>
        <taxon>Pseudomonadota</taxon>
        <taxon>Alphaproteobacteria</taxon>
        <taxon>Hyphomicrobiales</taxon>
        <taxon>Alsobacteraceae</taxon>
        <taxon>Alsobacter</taxon>
    </lineage>
</organism>
<reference evidence="1 2" key="1">
    <citation type="submission" date="2022-07" db="EMBL/GenBank/DDBJ databases">
        <authorList>
            <person name="Li W.-J."/>
            <person name="Deng Q.-Q."/>
        </authorList>
    </citation>
    <scope>NUCLEOTIDE SEQUENCE [LARGE SCALE GENOMIC DNA]</scope>
    <source>
        <strain evidence="1 2">SYSU M60028</strain>
    </source>
</reference>
<evidence type="ECO:0000313" key="2">
    <source>
        <dbReference type="Proteomes" id="UP001205890"/>
    </source>
</evidence>
<keyword evidence="2" id="KW-1185">Reference proteome</keyword>
<dbReference type="Proteomes" id="UP001205890">
    <property type="component" value="Unassembled WGS sequence"/>
</dbReference>
<evidence type="ECO:0008006" key="3">
    <source>
        <dbReference type="Google" id="ProtNLM"/>
    </source>
</evidence>
<accession>A0ABT1LD72</accession>
<comment type="caution">
    <text evidence="1">The sequence shown here is derived from an EMBL/GenBank/DDBJ whole genome shotgun (WGS) entry which is preliminary data.</text>
</comment>
<dbReference type="RefSeq" id="WP_254742750.1">
    <property type="nucleotide sequence ID" value="NZ_JANCLU010000011.1"/>
</dbReference>
<sequence>METIEKVSDSRGAEHEVQVTWILMHTHDSGRRFGRDAEAYIPGVVLFVHDDKELRHVSGNEWELEETGQRFIASFPNSVTKET</sequence>
<name>A0ABT1LD72_9HYPH</name>
<dbReference type="EMBL" id="JANCLU010000011">
    <property type="protein sequence ID" value="MCP8939384.1"/>
    <property type="molecule type" value="Genomic_DNA"/>
</dbReference>